<organism evidence="1 2">
    <name type="scientific">Yoonia phaeophyticola</name>
    <dbReference type="NCBI Taxonomy" id="3137369"/>
    <lineage>
        <taxon>Bacteria</taxon>
        <taxon>Pseudomonadati</taxon>
        <taxon>Pseudomonadota</taxon>
        <taxon>Alphaproteobacteria</taxon>
        <taxon>Rhodobacterales</taxon>
        <taxon>Paracoccaceae</taxon>
        <taxon>Yoonia</taxon>
    </lineage>
</organism>
<reference evidence="2" key="1">
    <citation type="submission" date="2024-04" db="EMBL/GenBank/DDBJ databases">
        <title>Phylogenomic analyses of a clade within the roseobacter group suggest taxonomic reassignments of species of the genera Aestuariivita, Citreicella, Loktanella, Nautella, Pelagibaca, Ruegeria, Thalassobius, Thiobacimonas and Tropicibacter, and the proposal o.</title>
        <authorList>
            <person name="Jeon C.O."/>
        </authorList>
    </citation>
    <scope>NUCLEOTIDE SEQUENCE [LARGE SCALE GENOMIC DNA]</scope>
    <source>
        <strain evidence="2">BS5-3</strain>
    </source>
</reference>
<proteinExistence type="predicted"/>
<sequence>MATGPIGSVILGLYEQGMTASPAQRAALLAQAGGEKANATLGDADRAAWRILTRYFGPAQDAVLTCPSCGAEVEFTLPANFSPPEAETEADLTIQYKGAAITLRLPRLSDLQNGPFDPRKLAPDAHWTDPDFRKAAEAALMAADPALKCDLALSCAACDTDQTQVLDVTGFVWARIEQAARALVRDVAKLARFYGWSEAEITAMTPVRRAIYLREMDE</sequence>
<gene>
    <name evidence="1" type="ORF">AABB29_06620</name>
</gene>
<keyword evidence="2" id="KW-1185">Reference proteome</keyword>
<evidence type="ECO:0000313" key="2">
    <source>
        <dbReference type="Proteomes" id="UP001440612"/>
    </source>
</evidence>
<protein>
    <recommendedName>
        <fullName evidence="3">Phage baseplate protein</fullName>
    </recommendedName>
</protein>
<dbReference type="RefSeq" id="WP_341368410.1">
    <property type="nucleotide sequence ID" value="NZ_CP150951.2"/>
</dbReference>
<evidence type="ECO:0008006" key="3">
    <source>
        <dbReference type="Google" id="ProtNLM"/>
    </source>
</evidence>
<evidence type="ECO:0000313" key="1">
    <source>
        <dbReference type="EMBL" id="WZC50308.1"/>
    </source>
</evidence>
<dbReference type="Proteomes" id="UP001440612">
    <property type="component" value="Chromosome"/>
</dbReference>
<accession>A0ABZ2V6W9</accession>
<dbReference type="EMBL" id="CP150951">
    <property type="protein sequence ID" value="WZC50308.1"/>
    <property type="molecule type" value="Genomic_DNA"/>
</dbReference>
<name>A0ABZ2V6W9_9RHOB</name>